<evidence type="ECO:0000313" key="1">
    <source>
        <dbReference type="EMBL" id="KIU14234.1"/>
    </source>
</evidence>
<keyword evidence="2" id="KW-1185">Reference proteome</keyword>
<dbReference type="EMBL" id="JXST01000049">
    <property type="protein sequence ID" value="KIU14234.1"/>
    <property type="molecule type" value="Genomic_DNA"/>
</dbReference>
<accession>A0A0D1JNP6</accession>
<proteinExistence type="predicted"/>
<reference evidence="1 2" key="1">
    <citation type="submission" date="2015-01" db="EMBL/GenBank/DDBJ databases">
        <title>Genome sequence of Mycobacterium llatzerense and Mycobacterium immunogenum recovered from brain abscess.</title>
        <authorList>
            <person name="Greninger A.L."/>
            <person name="Langelier C."/>
            <person name="Cunningham G."/>
            <person name="Chiu C.Y."/>
            <person name="Miller S."/>
        </authorList>
    </citation>
    <scope>NUCLEOTIDE SEQUENCE [LARGE SCALE GENOMIC DNA]</scope>
    <source>
        <strain evidence="1 2">CLUC14</strain>
    </source>
</reference>
<dbReference type="OrthoDB" id="4547771at2"/>
<dbReference type="AlphaFoldDB" id="A0A0D1JNP6"/>
<gene>
    <name evidence="1" type="ORF">TL10_25565</name>
</gene>
<evidence type="ECO:0000313" key="2">
    <source>
        <dbReference type="Proteomes" id="UP000032221"/>
    </source>
</evidence>
<dbReference type="PATRIC" id="fig|280871.6.peg.5300"/>
<protein>
    <submittedName>
        <fullName evidence="1">Uncharacterized protein</fullName>
    </submittedName>
</protein>
<name>A0A0D1JNP6_9MYCO</name>
<dbReference type="Proteomes" id="UP000032221">
    <property type="component" value="Unassembled WGS sequence"/>
</dbReference>
<comment type="caution">
    <text evidence="1">The sequence shown here is derived from an EMBL/GenBank/DDBJ whole genome shotgun (WGS) entry which is preliminary data.</text>
</comment>
<organism evidence="1 2">
    <name type="scientific">Mycolicibacterium llatzerense</name>
    <dbReference type="NCBI Taxonomy" id="280871"/>
    <lineage>
        <taxon>Bacteria</taxon>
        <taxon>Bacillati</taxon>
        <taxon>Actinomycetota</taxon>
        <taxon>Actinomycetes</taxon>
        <taxon>Mycobacteriales</taxon>
        <taxon>Mycobacteriaceae</taxon>
        <taxon>Mycolicibacterium</taxon>
    </lineage>
</organism>
<sequence length="232" mass="26361">MTSGTGRTLWRAGTTPTSRICSASRKATTPVTEWMRQAVNDVYPRWLPLPEDWTPEQTEQHLAAETARLDRMASELADQLASTAIESWTERQGAHPDYLTTVRLRETALQNARELIVRQELYDLIEQEEEPEQTVPVDPPLHQPVPASQVPWNLRWNDARYRTDPGEQIDALAEMVWPDPDFSVMFRIKAAYLLIARIEDQLPVPDGPRHPLAAELAPLVYADLVADGYPEQ</sequence>